<dbReference type="Pfam" id="PF13813">
    <property type="entry name" value="MBOAT_2"/>
    <property type="match status" value="1"/>
</dbReference>
<accession>A0AAV0B7X8</accession>
<dbReference type="Proteomes" id="UP001153365">
    <property type="component" value="Unassembled WGS sequence"/>
</dbReference>
<evidence type="ECO:0000256" key="6">
    <source>
        <dbReference type="ARBA" id="ARBA00022989"/>
    </source>
</evidence>
<feature type="transmembrane region" description="Helical" evidence="8">
    <location>
        <begin position="201"/>
        <end position="220"/>
    </location>
</feature>
<gene>
    <name evidence="10" type="ORF">PPACK8108_LOCUS14847</name>
</gene>
<dbReference type="AlphaFoldDB" id="A0AAV0B7X8"/>
<evidence type="ECO:0000256" key="2">
    <source>
        <dbReference type="ARBA" id="ARBA00005179"/>
    </source>
</evidence>
<dbReference type="InterPro" id="IPR032805">
    <property type="entry name" value="Wax_synthase_dom"/>
</dbReference>
<feature type="transmembrane region" description="Helical" evidence="8">
    <location>
        <begin position="351"/>
        <end position="373"/>
    </location>
</feature>
<organism evidence="10 11">
    <name type="scientific">Phakopsora pachyrhizi</name>
    <name type="common">Asian soybean rust disease fungus</name>
    <dbReference type="NCBI Taxonomy" id="170000"/>
    <lineage>
        <taxon>Eukaryota</taxon>
        <taxon>Fungi</taxon>
        <taxon>Dikarya</taxon>
        <taxon>Basidiomycota</taxon>
        <taxon>Pucciniomycotina</taxon>
        <taxon>Pucciniomycetes</taxon>
        <taxon>Pucciniales</taxon>
        <taxon>Phakopsoraceae</taxon>
        <taxon>Phakopsora</taxon>
    </lineage>
</organism>
<dbReference type="GO" id="GO:0016020">
    <property type="term" value="C:membrane"/>
    <property type="evidence" value="ECO:0007669"/>
    <property type="project" value="UniProtKB-SubCell"/>
</dbReference>
<keyword evidence="7 8" id="KW-0472">Membrane</keyword>
<dbReference type="GO" id="GO:0008374">
    <property type="term" value="F:O-acyltransferase activity"/>
    <property type="evidence" value="ECO:0007669"/>
    <property type="project" value="InterPro"/>
</dbReference>
<evidence type="ECO:0000256" key="3">
    <source>
        <dbReference type="ARBA" id="ARBA00007282"/>
    </source>
</evidence>
<dbReference type="EMBL" id="CALTRL010003869">
    <property type="protein sequence ID" value="CAH7682125.1"/>
    <property type="molecule type" value="Genomic_DNA"/>
</dbReference>
<reference evidence="10" key="1">
    <citation type="submission" date="2022-06" db="EMBL/GenBank/DDBJ databases">
        <authorList>
            <consortium name="SYNGENTA / RWTH Aachen University"/>
        </authorList>
    </citation>
    <scope>NUCLEOTIDE SEQUENCE</scope>
</reference>
<evidence type="ECO:0000256" key="5">
    <source>
        <dbReference type="ARBA" id="ARBA00022692"/>
    </source>
</evidence>
<comment type="pathway">
    <text evidence="2">Secondary metabolite biosynthesis.</text>
</comment>
<comment type="caution">
    <text evidence="10">The sequence shown here is derived from an EMBL/GenBank/DDBJ whole genome shotgun (WGS) entry which is preliminary data.</text>
</comment>
<evidence type="ECO:0000256" key="1">
    <source>
        <dbReference type="ARBA" id="ARBA00004141"/>
    </source>
</evidence>
<feature type="domain" description="Wax synthase" evidence="9">
    <location>
        <begin position="277"/>
        <end position="338"/>
    </location>
</feature>
<dbReference type="PANTHER" id="PTHR31595:SF57">
    <property type="entry name" value="OS04G0481900 PROTEIN"/>
    <property type="match status" value="1"/>
</dbReference>
<comment type="subcellular location">
    <subcellularLocation>
        <location evidence="1">Membrane</location>
        <topology evidence="1">Multi-pass membrane protein</topology>
    </subcellularLocation>
</comment>
<dbReference type="GO" id="GO:0006629">
    <property type="term" value="P:lipid metabolic process"/>
    <property type="evidence" value="ECO:0007669"/>
    <property type="project" value="InterPro"/>
</dbReference>
<dbReference type="InterPro" id="IPR044851">
    <property type="entry name" value="Wax_synthase"/>
</dbReference>
<evidence type="ECO:0000259" key="9">
    <source>
        <dbReference type="Pfam" id="PF13813"/>
    </source>
</evidence>
<protein>
    <recommendedName>
        <fullName evidence="9">Wax synthase domain-containing protein</fullName>
    </recommendedName>
</protein>
<name>A0AAV0B7X8_PHAPC</name>
<keyword evidence="6 8" id="KW-1133">Transmembrane helix</keyword>
<evidence type="ECO:0000256" key="7">
    <source>
        <dbReference type="ARBA" id="ARBA00023136"/>
    </source>
</evidence>
<keyword evidence="11" id="KW-1185">Reference proteome</keyword>
<evidence type="ECO:0000256" key="8">
    <source>
        <dbReference type="SAM" id="Phobius"/>
    </source>
</evidence>
<keyword evidence="4" id="KW-0808">Transferase</keyword>
<feature type="transmembrane region" description="Helical" evidence="8">
    <location>
        <begin position="72"/>
        <end position="98"/>
    </location>
</feature>
<evidence type="ECO:0000313" key="11">
    <source>
        <dbReference type="Proteomes" id="UP001153365"/>
    </source>
</evidence>
<keyword evidence="5 8" id="KW-0812">Transmembrane</keyword>
<feature type="transmembrane region" description="Helical" evidence="8">
    <location>
        <begin position="41"/>
        <end position="60"/>
    </location>
</feature>
<feature type="transmembrane region" description="Helical" evidence="8">
    <location>
        <begin position="14"/>
        <end position="34"/>
    </location>
</feature>
<proteinExistence type="inferred from homology"/>
<feature type="transmembrane region" description="Helical" evidence="8">
    <location>
        <begin position="321"/>
        <end position="339"/>
    </location>
</feature>
<comment type="similarity">
    <text evidence="3">Belongs to the wax synthase family.</text>
</comment>
<sequence length="408" mass="47438">MEVINLLSIIQGNVLFRLLSSIALILTILTIAAMTLPSASLNAHAFRFMVFCFLFPYIIHFNTSRANSLGHWSFDCWLCLICWHFIYVTIEICLLPLISPCAPKWIKPTDEEYERLDKWRKKDKDDSVKEPPIPKEWKTLPYPPLISWSRILYAFDIISLSRPGTSHLLRWQLRAFDWSLPAFKKPHISSRFGKPECSARVATIHLLVFFASFAYIYHFVSGLTRPIESINQLSILNQLLLTISAGSWIAFSFTMLEVIMFQFVLERRISPASALTPEFNQPYLAKSIEDFWGNRWHHKYRRHFTRIASLFPYGRTKIGNVLWTFIVSGMMHSYLIARSKPEPSIKNLKSYLPIFFDSGNILFFGLQGVGLVIERTLIPTSLRKFWLWATLILTGRWFIESFLKIITV</sequence>
<dbReference type="PANTHER" id="PTHR31595">
    <property type="entry name" value="LONG-CHAIN-ALCOHOL O-FATTY-ACYLTRANSFERASE 3-RELATED"/>
    <property type="match status" value="1"/>
</dbReference>
<feature type="transmembrane region" description="Helical" evidence="8">
    <location>
        <begin position="385"/>
        <end position="406"/>
    </location>
</feature>
<feature type="transmembrane region" description="Helical" evidence="8">
    <location>
        <begin position="240"/>
        <end position="265"/>
    </location>
</feature>
<evidence type="ECO:0000313" key="10">
    <source>
        <dbReference type="EMBL" id="CAH7682125.1"/>
    </source>
</evidence>
<evidence type="ECO:0000256" key="4">
    <source>
        <dbReference type="ARBA" id="ARBA00022679"/>
    </source>
</evidence>